<evidence type="ECO:0000313" key="2">
    <source>
        <dbReference type="EMBL" id="CAD8098995.1"/>
    </source>
</evidence>
<protein>
    <recommendedName>
        <fullName evidence="4">Transmembrane protein</fullName>
    </recommendedName>
</protein>
<keyword evidence="3" id="KW-1185">Reference proteome</keyword>
<sequence length="288" mass="34191">MYKFCKQIVKINHVPAILNKNINNDLAFKKEFELNSEIIILNQRIQNRDNHTDLFSSIFGGIIITIGVYAIYEVYFSKSEQQLKKFKLSAKCYYQSFYQRDLTYILNYISEMKSIQIRNTGFMIYLLSTLKHQVNKNNYDNLCTIYEEVAKILFSHEIYLKMYAQKYSKLFANILDYAIANDLQLKEQLLLPSLIAYTKSQDILIEIQSLYILTKYKLQDSQQTYEFSNSFQKDIQLEYVNTTELFDALKINRSIEDYDQFKKIYDNSLQTEKHKLLKQAAKKQNILL</sequence>
<keyword evidence="1" id="KW-0472">Membrane</keyword>
<dbReference type="Proteomes" id="UP000692954">
    <property type="component" value="Unassembled WGS sequence"/>
</dbReference>
<reference evidence="2" key="1">
    <citation type="submission" date="2021-01" db="EMBL/GenBank/DDBJ databases">
        <authorList>
            <consortium name="Genoscope - CEA"/>
            <person name="William W."/>
        </authorList>
    </citation>
    <scope>NUCLEOTIDE SEQUENCE</scope>
</reference>
<organism evidence="2 3">
    <name type="scientific">Paramecium sonneborni</name>
    <dbReference type="NCBI Taxonomy" id="65129"/>
    <lineage>
        <taxon>Eukaryota</taxon>
        <taxon>Sar</taxon>
        <taxon>Alveolata</taxon>
        <taxon>Ciliophora</taxon>
        <taxon>Intramacronucleata</taxon>
        <taxon>Oligohymenophorea</taxon>
        <taxon>Peniculida</taxon>
        <taxon>Parameciidae</taxon>
        <taxon>Paramecium</taxon>
    </lineage>
</organism>
<dbReference type="OrthoDB" id="298680at2759"/>
<dbReference type="AlphaFoldDB" id="A0A8S1P7S0"/>
<evidence type="ECO:0000256" key="1">
    <source>
        <dbReference type="SAM" id="Phobius"/>
    </source>
</evidence>
<proteinExistence type="predicted"/>
<evidence type="ECO:0000313" key="3">
    <source>
        <dbReference type="Proteomes" id="UP000692954"/>
    </source>
</evidence>
<comment type="caution">
    <text evidence="2">The sequence shown here is derived from an EMBL/GenBank/DDBJ whole genome shotgun (WGS) entry which is preliminary data.</text>
</comment>
<evidence type="ECO:0008006" key="4">
    <source>
        <dbReference type="Google" id="ProtNLM"/>
    </source>
</evidence>
<keyword evidence="1" id="KW-0812">Transmembrane</keyword>
<feature type="transmembrane region" description="Helical" evidence="1">
    <location>
        <begin position="54"/>
        <end position="72"/>
    </location>
</feature>
<accession>A0A8S1P7S0</accession>
<gene>
    <name evidence="2" type="ORF">PSON_ATCC_30995.1.T0710088</name>
</gene>
<keyword evidence="1" id="KW-1133">Transmembrane helix</keyword>
<dbReference type="EMBL" id="CAJJDN010000071">
    <property type="protein sequence ID" value="CAD8098995.1"/>
    <property type="molecule type" value="Genomic_DNA"/>
</dbReference>
<name>A0A8S1P7S0_9CILI</name>